<evidence type="ECO:0000313" key="10">
    <source>
        <dbReference type="Proteomes" id="UP000700334"/>
    </source>
</evidence>
<evidence type="ECO:0000256" key="1">
    <source>
        <dbReference type="ARBA" id="ARBA00004613"/>
    </source>
</evidence>
<evidence type="ECO:0000313" key="9">
    <source>
        <dbReference type="EMBL" id="KAG8524895.1"/>
    </source>
</evidence>
<keyword evidence="2" id="KW-0964">Secreted</keyword>
<comment type="caution">
    <text evidence="9">The sequence shown here is derived from an EMBL/GenBank/DDBJ whole genome shotgun (WGS) entry which is preliminary data.</text>
</comment>
<dbReference type="FunFam" id="2.40.10.10:FF:000118">
    <property type="entry name" value="Chymotrypsinogen A"/>
    <property type="match status" value="1"/>
</dbReference>
<dbReference type="InterPro" id="IPR009003">
    <property type="entry name" value="Peptidase_S1_PA"/>
</dbReference>
<dbReference type="OrthoDB" id="5918597at2759"/>
<gene>
    <name evidence="9" type="ORF">J0S82_013643</name>
</gene>
<keyword evidence="6" id="KW-0865">Zymogen</keyword>
<keyword evidence="5" id="KW-0720">Serine protease</keyword>
<dbReference type="Pfam" id="PF00089">
    <property type="entry name" value="Trypsin"/>
    <property type="match status" value="1"/>
</dbReference>
<feature type="non-terminal residue" evidence="9">
    <location>
        <position position="137"/>
    </location>
</feature>
<keyword evidence="7" id="KW-1015">Disulfide bond</keyword>
<keyword evidence="4" id="KW-0378">Hydrolase</keyword>
<dbReference type="SMART" id="SM00020">
    <property type="entry name" value="Tryp_SPc"/>
    <property type="match status" value="1"/>
</dbReference>
<accession>A0A8J6AY47</accession>
<feature type="domain" description="Peptidase S1" evidence="8">
    <location>
        <begin position="1"/>
        <end position="129"/>
    </location>
</feature>
<evidence type="ECO:0000256" key="2">
    <source>
        <dbReference type="ARBA" id="ARBA00022525"/>
    </source>
</evidence>
<dbReference type="Gene3D" id="2.40.10.10">
    <property type="entry name" value="Trypsin-like serine proteases"/>
    <property type="match status" value="2"/>
</dbReference>
<dbReference type="GO" id="GO:0004252">
    <property type="term" value="F:serine-type endopeptidase activity"/>
    <property type="evidence" value="ECO:0007669"/>
    <property type="project" value="InterPro"/>
</dbReference>
<name>A0A8J6AY47_GALPY</name>
<organism evidence="9 10">
    <name type="scientific">Galemys pyrenaicus</name>
    <name type="common">Iberian desman</name>
    <name type="synonym">Pyrenean desman</name>
    <dbReference type="NCBI Taxonomy" id="202257"/>
    <lineage>
        <taxon>Eukaryota</taxon>
        <taxon>Metazoa</taxon>
        <taxon>Chordata</taxon>
        <taxon>Craniata</taxon>
        <taxon>Vertebrata</taxon>
        <taxon>Euteleostomi</taxon>
        <taxon>Mammalia</taxon>
        <taxon>Eutheria</taxon>
        <taxon>Laurasiatheria</taxon>
        <taxon>Eulipotyphla</taxon>
        <taxon>Talpidae</taxon>
        <taxon>Galemys</taxon>
    </lineage>
</organism>
<dbReference type="GO" id="GO:0005576">
    <property type="term" value="C:extracellular region"/>
    <property type="evidence" value="ECO:0007669"/>
    <property type="project" value="UniProtKB-SubCell"/>
</dbReference>
<evidence type="ECO:0000256" key="5">
    <source>
        <dbReference type="ARBA" id="ARBA00022825"/>
    </source>
</evidence>
<dbReference type="PROSITE" id="PS50240">
    <property type="entry name" value="TRYPSIN_DOM"/>
    <property type="match status" value="1"/>
</dbReference>
<comment type="subcellular location">
    <subcellularLocation>
        <location evidence="1">Secreted</location>
    </subcellularLocation>
</comment>
<evidence type="ECO:0000259" key="8">
    <source>
        <dbReference type="PROSITE" id="PS50240"/>
    </source>
</evidence>
<dbReference type="Proteomes" id="UP000700334">
    <property type="component" value="Unassembled WGS sequence"/>
</dbReference>
<dbReference type="SUPFAM" id="SSF50494">
    <property type="entry name" value="Trypsin-like serine proteases"/>
    <property type="match status" value="1"/>
</dbReference>
<evidence type="ECO:0000256" key="6">
    <source>
        <dbReference type="ARBA" id="ARBA00023145"/>
    </source>
</evidence>
<dbReference type="PANTHER" id="PTHR24250">
    <property type="entry name" value="CHYMOTRYPSIN-RELATED"/>
    <property type="match status" value="1"/>
</dbReference>
<keyword evidence="10" id="KW-1185">Reference proteome</keyword>
<dbReference type="PANTHER" id="PTHR24250:SF65">
    <property type="entry name" value="CHYMOTRYPSINOGEN B"/>
    <property type="match status" value="1"/>
</dbReference>
<protein>
    <submittedName>
        <fullName evidence="9">Chymotrypsinogen 2</fullName>
    </submittedName>
</protein>
<sequence>RKFHRVVAGMFDKRSKKNVQVLRIAQVFRNPKFNATTASNDIALLKLATPACFSNIVSPVCLPGAQDNFTIGSLCVTTGWGRTDFHGAGTNKLQQGTVPLLSTAQCRNFLQKEILGITACVGGNGLSTCMVRTLTLN</sequence>
<dbReference type="InterPro" id="IPR001254">
    <property type="entry name" value="Trypsin_dom"/>
</dbReference>
<evidence type="ECO:0000256" key="3">
    <source>
        <dbReference type="ARBA" id="ARBA00022670"/>
    </source>
</evidence>
<dbReference type="AlphaFoldDB" id="A0A8J6AY47"/>
<dbReference type="InterPro" id="IPR043504">
    <property type="entry name" value="Peptidase_S1_PA_chymotrypsin"/>
</dbReference>
<evidence type="ECO:0000256" key="4">
    <source>
        <dbReference type="ARBA" id="ARBA00022801"/>
    </source>
</evidence>
<evidence type="ECO:0000256" key="7">
    <source>
        <dbReference type="ARBA" id="ARBA00023157"/>
    </source>
</evidence>
<reference evidence="9" key="1">
    <citation type="journal article" date="2021" name="Evol. Appl.">
        <title>The genome of the Pyrenean desman and the effects of bottlenecks and inbreeding on the genomic landscape of an endangered species.</title>
        <authorList>
            <person name="Escoda L."/>
            <person name="Castresana J."/>
        </authorList>
    </citation>
    <scope>NUCLEOTIDE SEQUENCE</scope>
    <source>
        <strain evidence="9">IBE-C5619</strain>
    </source>
</reference>
<dbReference type="EMBL" id="JAGFMF010011254">
    <property type="protein sequence ID" value="KAG8524895.1"/>
    <property type="molecule type" value="Genomic_DNA"/>
</dbReference>
<proteinExistence type="predicted"/>
<dbReference type="GO" id="GO:0006508">
    <property type="term" value="P:proteolysis"/>
    <property type="evidence" value="ECO:0007669"/>
    <property type="project" value="UniProtKB-KW"/>
</dbReference>
<keyword evidence="3" id="KW-0645">Protease</keyword>